<name>A0AAW1MP55_POPJA</name>
<evidence type="ECO:0000313" key="3">
    <source>
        <dbReference type="Proteomes" id="UP001458880"/>
    </source>
</evidence>
<dbReference type="AlphaFoldDB" id="A0AAW1MP55"/>
<keyword evidence="1" id="KW-0732">Signal</keyword>
<gene>
    <name evidence="2" type="ORF">QE152_g5624</name>
</gene>
<accession>A0AAW1MP55</accession>
<evidence type="ECO:0000256" key="1">
    <source>
        <dbReference type="SAM" id="SignalP"/>
    </source>
</evidence>
<comment type="caution">
    <text evidence="2">The sequence shown here is derived from an EMBL/GenBank/DDBJ whole genome shotgun (WGS) entry which is preliminary data.</text>
</comment>
<feature type="chain" id="PRO_5043867205" evidence="1">
    <location>
        <begin position="17"/>
        <end position="153"/>
    </location>
</feature>
<organism evidence="2 3">
    <name type="scientific">Popillia japonica</name>
    <name type="common">Japanese beetle</name>
    <dbReference type="NCBI Taxonomy" id="7064"/>
    <lineage>
        <taxon>Eukaryota</taxon>
        <taxon>Metazoa</taxon>
        <taxon>Ecdysozoa</taxon>
        <taxon>Arthropoda</taxon>
        <taxon>Hexapoda</taxon>
        <taxon>Insecta</taxon>
        <taxon>Pterygota</taxon>
        <taxon>Neoptera</taxon>
        <taxon>Endopterygota</taxon>
        <taxon>Coleoptera</taxon>
        <taxon>Polyphaga</taxon>
        <taxon>Scarabaeiformia</taxon>
        <taxon>Scarabaeidae</taxon>
        <taxon>Rutelinae</taxon>
        <taxon>Popillia</taxon>
    </lineage>
</organism>
<reference evidence="2 3" key="1">
    <citation type="journal article" date="2024" name="BMC Genomics">
        <title>De novo assembly and annotation of Popillia japonica's genome with initial clues to its potential as an invasive pest.</title>
        <authorList>
            <person name="Cucini C."/>
            <person name="Boschi S."/>
            <person name="Funari R."/>
            <person name="Cardaioli E."/>
            <person name="Iannotti N."/>
            <person name="Marturano G."/>
            <person name="Paoli F."/>
            <person name="Bruttini M."/>
            <person name="Carapelli A."/>
            <person name="Frati F."/>
            <person name="Nardi F."/>
        </authorList>
    </citation>
    <scope>NUCLEOTIDE SEQUENCE [LARGE SCALE GENOMIC DNA]</scope>
    <source>
        <strain evidence="2">DMR45628</strain>
    </source>
</reference>
<proteinExistence type="predicted"/>
<sequence length="153" mass="17891">MKFLLMITVHFCATSASWTTEDVSDAVTGQNIEYDDSVLNNDYDVNPIKDIVVKPILLIRILKRAHSSNPSIIPQNSLHNIDEYPHFAQEDKVDNRRLLRSANPIETYQINNVYSDDDDLNVAASSIPFHPLFTIRHREEVKRRYENRRRRRL</sequence>
<evidence type="ECO:0000313" key="2">
    <source>
        <dbReference type="EMBL" id="KAK9747100.1"/>
    </source>
</evidence>
<dbReference type="EMBL" id="JASPKY010000034">
    <property type="protein sequence ID" value="KAK9747100.1"/>
    <property type="molecule type" value="Genomic_DNA"/>
</dbReference>
<dbReference type="Proteomes" id="UP001458880">
    <property type="component" value="Unassembled WGS sequence"/>
</dbReference>
<keyword evidence="3" id="KW-1185">Reference proteome</keyword>
<protein>
    <submittedName>
        <fullName evidence="2">Uncharacterized protein</fullName>
    </submittedName>
</protein>
<feature type="signal peptide" evidence="1">
    <location>
        <begin position="1"/>
        <end position="16"/>
    </location>
</feature>